<protein>
    <recommendedName>
        <fullName evidence="9">LSM2-LSM8 complex subunit LSM8</fullName>
    </recommendedName>
</protein>
<dbReference type="CDD" id="cd01727">
    <property type="entry name" value="LSm8"/>
    <property type="match status" value="1"/>
</dbReference>
<dbReference type="GO" id="GO:0000398">
    <property type="term" value="P:mRNA splicing, via spliceosome"/>
    <property type="evidence" value="ECO:0007669"/>
    <property type="project" value="UniProtKB-UniRule"/>
</dbReference>
<keyword evidence="11" id="KW-1185">Reference proteome</keyword>
<keyword evidence="4 9" id="KW-0747">Spliceosome</keyword>
<evidence type="ECO:0000313" key="11">
    <source>
        <dbReference type="Proteomes" id="UP000504637"/>
    </source>
</evidence>
<evidence type="ECO:0000259" key="10">
    <source>
        <dbReference type="PROSITE" id="PS52002"/>
    </source>
</evidence>
<reference evidence="12" key="1">
    <citation type="submission" date="2020-01" db="EMBL/GenBank/DDBJ databases">
        <authorList>
            <consortium name="DOE Joint Genome Institute"/>
            <person name="Haridas S."/>
            <person name="Albert R."/>
            <person name="Binder M."/>
            <person name="Bloem J."/>
            <person name="Labutti K."/>
            <person name="Salamov A."/>
            <person name="Andreopoulos B."/>
            <person name="Baker S.E."/>
            <person name="Barry K."/>
            <person name="Bills G."/>
            <person name="Bluhm B.H."/>
            <person name="Cannon C."/>
            <person name="Castanera R."/>
            <person name="Culley D.E."/>
            <person name="Daum C."/>
            <person name="Ezra D."/>
            <person name="Gonzalez J.B."/>
            <person name="Henrissat B."/>
            <person name="Kuo A."/>
            <person name="Liang C."/>
            <person name="Lipzen A."/>
            <person name="Lutzoni F."/>
            <person name="Magnuson J."/>
            <person name="Mondo S."/>
            <person name="Nolan M."/>
            <person name="Ohm R."/>
            <person name="Pangilinan J."/>
            <person name="Park H.-J."/>
            <person name="Ramirez L."/>
            <person name="Alfaro M."/>
            <person name="Sun H."/>
            <person name="Tritt A."/>
            <person name="Yoshinaga Y."/>
            <person name="Zwiers L.-H."/>
            <person name="Turgeon B.G."/>
            <person name="Goodwin S.B."/>
            <person name="Spatafora J.W."/>
            <person name="Crous P.W."/>
            <person name="Grigoriev I.V."/>
        </authorList>
    </citation>
    <scope>NUCLEOTIDE SEQUENCE</scope>
    <source>
        <strain evidence="12">CBS 342.82</strain>
    </source>
</reference>
<dbReference type="AlphaFoldDB" id="A0A6J3MFW1"/>
<evidence type="ECO:0000256" key="1">
    <source>
        <dbReference type="ARBA" id="ARBA00004123"/>
    </source>
</evidence>
<dbReference type="GO" id="GO:0071011">
    <property type="term" value="C:precatalytic spliceosome"/>
    <property type="evidence" value="ECO:0007669"/>
    <property type="project" value="TreeGrafter"/>
</dbReference>
<reference evidence="12" key="2">
    <citation type="submission" date="2020-04" db="EMBL/GenBank/DDBJ databases">
        <authorList>
            <consortium name="NCBI Genome Project"/>
        </authorList>
    </citation>
    <scope>NUCLEOTIDE SEQUENCE</scope>
    <source>
        <strain evidence="12">CBS 342.82</strain>
    </source>
</reference>
<accession>A0A6J3MFW1</accession>
<comment type="subunit">
    <text evidence="9">LSm subunits form a heteromer with a doughnut shape.</text>
</comment>
<reference evidence="12" key="3">
    <citation type="submission" date="2025-08" db="UniProtKB">
        <authorList>
            <consortium name="RefSeq"/>
        </authorList>
    </citation>
    <scope>IDENTIFICATION</scope>
    <source>
        <strain evidence="12">CBS 342.82</strain>
    </source>
</reference>
<dbReference type="InterPro" id="IPR044642">
    <property type="entry name" value="PTHR15588"/>
</dbReference>
<evidence type="ECO:0000256" key="2">
    <source>
        <dbReference type="ARBA" id="ARBA00006850"/>
    </source>
</evidence>
<dbReference type="PROSITE" id="PS52002">
    <property type="entry name" value="SM"/>
    <property type="match status" value="1"/>
</dbReference>
<dbReference type="InterPro" id="IPR034103">
    <property type="entry name" value="Lsm8"/>
</dbReference>
<dbReference type="SMART" id="SM00651">
    <property type="entry name" value="Sm"/>
    <property type="match status" value="1"/>
</dbReference>
<dbReference type="Proteomes" id="UP000504637">
    <property type="component" value="Unplaced"/>
</dbReference>
<dbReference type="PANTHER" id="PTHR15588">
    <property type="entry name" value="LSM1"/>
    <property type="match status" value="1"/>
</dbReference>
<comment type="similarity">
    <text evidence="2 9">Belongs to the snRNP Sm proteins family.</text>
</comment>
<evidence type="ECO:0000256" key="6">
    <source>
        <dbReference type="ARBA" id="ARBA00023187"/>
    </source>
</evidence>
<evidence type="ECO:0000256" key="7">
    <source>
        <dbReference type="ARBA" id="ARBA00023242"/>
    </source>
</evidence>
<dbReference type="SUPFAM" id="SSF50182">
    <property type="entry name" value="Sm-like ribonucleoproteins"/>
    <property type="match status" value="1"/>
</dbReference>
<dbReference type="InterPro" id="IPR001163">
    <property type="entry name" value="Sm_dom_euk/arc"/>
</dbReference>
<comment type="function">
    <text evidence="9">Plays role in pre-mRNA splicing as component of the U4/U6-U5 tri-snRNP complex that is involved in spliceosome assembly, and as component of the precatalytic spliceosome (spliceosome B complex). The heptameric LSM2-8 complex binds specifically to the 3'-terminal U-tract of U6 snRNA.</text>
</comment>
<sequence length="104" mass="11521">MSSWASLNSYLNKKVLIITTEGNTFTGTLLCVDNVTNMALENAVQRFIVPADSEEESQDVPQMGTVMIRGDQIVICGLVDEELDRQIDVTKMRGEPILSTKKNT</sequence>
<name>A0A6J3MFW1_9PEZI</name>
<evidence type="ECO:0000256" key="5">
    <source>
        <dbReference type="ARBA" id="ARBA00022884"/>
    </source>
</evidence>
<feature type="domain" description="Sm" evidence="10">
    <location>
        <begin position="2"/>
        <end position="82"/>
    </location>
</feature>
<evidence type="ECO:0000256" key="4">
    <source>
        <dbReference type="ARBA" id="ARBA00022728"/>
    </source>
</evidence>
<dbReference type="RefSeq" id="XP_033463585.1">
    <property type="nucleotide sequence ID" value="XM_033602886.1"/>
</dbReference>
<keyword evidence="6 9" id="KW-0508">mRNA splicing</keyword>
<evidence type="ECO:0000313" key="12">
    <source>
        <dbReference type="RefSeq" id="XP_033463585.1"/>
    </source>
</evidence>
<evidence type="ECO:0000256" key="3">
    <source>
        <dbReference type="ARBA" id="ARBA00022664"/>
    </source>
</evidence>
<dbReference type="Pfam" id="PF01423">
    <property type="entry name" value="LSM"/>
    <property type="match status" value="1"/>
</dbReference>
<dbReference type="InterPro" id="IPR010920">
    <property type="entry name" value="LSM_dom_sf"/>
</dbReference>
<gene>
    <name evidence="9" type="primary">LSM8</name>
    <name evidence="12" type="ORF">K489DRAFT_367744</name>
</gene>
<keyword evidence="3 9" id="KW-0507">mRNA processing</keyword>
<keyword evidence="8 9" id="KW-0687">Ribonucleoprotein</keyword>
<keyword evidence="5 9" id="KW-0694">RNA-binding</keyword>
<comment type="subcellular location">
    <subcellularLocation>
        <location evidence="1 9">Nucleus</location>
    </subcellularLocation>
</comment>
<keyword evidence="7 9" id="KW-0539">Nucleus</keyword>
<dbReference type="OrthoDB" id="422364at2759"/>
<organism evidence="12">
    <name type="scientific">Dissoconium aciculare CBS 342.82</name>
    <dbReference type="NCBI Taxonomy" id="1314786"/>
    <lineage>
        <taxon>Eukaryota</taxon>
        <taxon>Fungi</taxon>
        <taxon>Dikarya</taxon>
        <taxon>Ascomycota</taxon>
        <taxon>Pezizomycotina</taxon>
        <taxon>Dothideomycetes</taxon>
        <taxon>Dothideomycetidae</taxon>
        <taxon>Mycosphaerellales</taxon>
        <taxon>Dissoconiaceae</taxon>
        <taxon>Dissoconium</taxon>
    </lineage>
</organism>
<dbReference type="GO" id="GO:0046540">
    <property type="term" value="C:U4/U6 x U5 tri-snRNP complex"/>
    <property type="evidence" value="ECO:0007669"/>
    <property type="project" value="UniProtKB-UniRule"/>
</dbReference>
<dbReference type="Gene3D" id="2.30.30.100">
    <property type="match status" value="1"/>
</dbReference>
<dbReference type="GO" id="GO:0005688">
    <property type="term" value="C:U6 snRNP"/>
    <property type="evidence" value="ECO:0007669"/>
    <property type="project" value="UniProtKB-UniRule"/>
</dbReference>
<dbReference type="GO" id="GO:0003729">
    <property type="term" value="F:mRNA binding"/>
    <property type="evidence" value="ECO:0007669"/>
    <property type="project" value="TreeGrafter"/>
</dbReference>
<evidence type="ECO:0000256" key="9">
    <source>
        <dbReference type="RuleBase" id="RU365048"/>
    </source>
</evidence>
<dbReference type="InterPro" id="IPR047575">
    <property type="entry name" value="Sm"/>
</dbReference>
<evidence type="ECO:0000256" key="8">
    <source>
        <dbReference type="ARBA" id="ARBA00023274"/>
    </source>
</evidence>
<proteinExistence type="inferred from homology"/>
<dbReference type="PANTHER" id="PTHR15588:SF9">
    <property type="entry name" value="U6 SNRNA-ASSOCIATED SM-LIKE PROTEIN LSM8"/>
    <property type="match status" value="1"/>
</dbReference>